<gene>
    <name evidence="3" type="ORF">Acor_19100</name>
</gene>
<dbReference type="RefSeq" id="WP_218034198.1">
    <property type="nucleotide sequence ID" value="NZ_BAAABN010000020.1"/>
</dbReference>
<evidence type="ECO:0000256" key="1">
    <source>
        <dbReference type="SAM" id="Phobius"/>
    </source>
</evidence>
<dbReference type="InterPro" id="IPR055568">
    <property type="entry name" value="DUF7144"/>
</dbReference>
<feature type="transmembrane region" description="Helical" evidence="1">
    <location>
        <begin position="53"/>
        <end position="77"/>
    </location>
</feature>
<dbReference type="AlphaFoldDB" id="A0A5M3VSV0"/>
<proteinExistence type="predicted"/>
<reference evidence="3 4" key="1">
    <citation type="submission" date="2019-10" db="EMBL/GenBank/DDBJ databases">
        <title>Whole genome shotgun sequence of Acrocarpospora corrugata NBRC 13972.</title>
        <authorList>
            <person name="Ichikawa N."/>
            <person name="Kimura A."/>
            <person name="Kitahashi Y."/>
            <person name="Komaki H."/>
            <person name="Oguchi A."/>
        </authorList>
    </citation>
    <scope>NUCLEOTIDE SEQUENCE [LARGE SCALE GENOMIC DNA]</scope>
    <source>
        <strain evidence="3 4">NBRC 13972</strain>
    </source>
</reference>
<organism evidence="3 4">
    <name type="scientific">Acrocarpospora corrugata</name>
    <dbReference type="NCBI Taxonomy" id="35763"/>
    <lineage>
        <taxon>Bacteria</taxon>
        <taxon>Bacillati</taxon>
        <taxon>Actinomycetota</taxon>
        <taxon>Actinomycetes</taxon>
        <taxon>Streptosporangiales</taxon>
        <taxon>Streptosporangiaceae</taxon>
        <taxon>Acrocarpospora</taxon>
    </lineage>
</organism>
<keyword evidence="4" id="KW-1185">Reference proteome</keyword>
<accession>A0A5M3VSV0</accession>
<protein>
    <recommendedName>
        <fullName evidence="2">DUF7144 domain-containing protein</fullName>
    </recommendedName>
</protein>
<comment type="caution">
    <text evidence="3">The sequence shown here is derived from an EMBL/GenBank/DDBJ whole genome shotgun (WGS) entry which is preliminary data.</text>
</comment>
<evidence type="ECO:0000313" key="4">
    <source>
        <dbReference type="Proteomes" id="UP000334990"/>
    </source>
</evidence>
<feature type="domain" description="DUF7144" evidence="2">
    <location>
        <begin position="17"/>
        <end position="130"/>
    </location>
</feature>
<keyword evidence="1" id="KW-1133">Transmembrane helix</keyword>
<dbReference type="Proteomes" id="UP000334990">
    <property type="component" value="Unassembled WGS sequence"/>
</dbReference>
<feature type="transmembrane region" description="Helical" evidence="1">
    <location>
        <begin position="110"/>
        <end position="128"/>
    </location>
</feature>
<dbReference type="EMBL" id="BLAD01000041">
    <property type="protein sequence ID" value="GER99846.1"/>
    <property type="molecule type" value="Genomic_DNA"/>
</dbReference>
<dbReference type="Pfam" id="PF23636">
    <property type="entry name" value="DUF7144"/>
    <property type="match status" value="1"/>
</dbReference>
<keyword evidence="1" id="KW-0472">Membrane</keyword>
<keyword evidence="1" id="KW-0812">Transmembrane</keyword>
<feature type="transmembrane region" description="Helical" evidence="1">
    <location>
        <begin position="17"/>
        <end position="41"/>
    </location>
</feature>
<sequence length="135" mass="14318">MTTTSPGRMPSSTRSNWLGFAGIIGITVGIFNIIGGLVSLFRSSFYLANSGHILLWNFTAWGVIWLIIGIVQVVAGFGILGGKMWARTLGIVMAALAMLGQFAFAAAFPLWSIIAIALSLFVIYALVVPPRGSVA</sequence>
<name>A0A5M3VSV0_9ACTN</name>
<evidence type="ECO:0000313" key="3">
    <source>
        <dbReference type="EMBL" id="GER99846.1"/>
    </source>
</evidence>
<evidence type="ECO:0000259" key="2">
    <source>
        <dbReference type="Pfam" id="PF23636"/>
    </source>
</evidence>